<protein>
    <recommendedName>
        <fullName evidence="4">Type II secretion system protein GspN</fullName>
    </recommendedName>
</protein>
<dbReference type="Proteomes" id="UP000438699">
    <property type="component" value="Unassembled WGS sequence"/>
</dbReference>
<keyword evidence="1" id="KW-1133">Transmembrane helix</keyword>
<keyword evidence="1" id="KW-0472">Membrane</keyword>
<sequence>MKPPNVRKFIPAAMQNRLNALTDACRAALPGPDRSMAVGAGMFLLLFLMFFGLHLLCAKGVSMALTHLNEKGPVSVTLRGVESAAFPPGMLASECLIHNGKTGALARIGNVTIRPSLTALFSGGFGLSLHGTMAQGSVDAVLRTQSFTNLKTLRLSATVDGVRLKKLLLVQEHFPVLDGVVSGRGVLDTSGNGALDLHAGLLKTTFEFPALSGYPIMGGKLAATFANGVMQVDELRLQSGADFQINVRGTMRPQWSNQPDAVLNLAGTLRAPAERIVPGPMGAKINPGKDTRFTLQGSVAAPKYVFE</sequence>
<feature type="transmembrane region" description="Helical" evidence="1">
    <location>
        <begin position="36"/>
        <end position="57"/>
    </location>
</feature>
<accession>A0A6N6N0L0</accession>
<dbReference type="EMBL" id="WAIE01000004">
    <property type="protein sequence ID" value="KAB1441417.1"/>
    <property type="molecule type" value="Genomic_DNA"/>
</dbReference>
<keyword evidence="3" id="KW-1185">Reference proteome</keyword>
<proteinExistence type="predicted"/>
<evidence type="ECO:0000313" key="3">
    <source>
        <dbReference type="Proteomes" id="UP000438699"/>
    </source>
</evidence>
<organism evidence="2 3">
    <name type="scientific">Pseudodesulfovibrio senegalensis</name>
    <dbReference type="NCBI Taxonomy" id="1721087"/>
    <lineage>
        <taxon>Bacteria</taxon>
        <taxon>Pseudomonadati</taxon>
        <taxon>Thermodesulfobacteriota</taxon>
        <taxon>Desulfovibrionia</taxon>
        <taxon>Desulfovibrionales</taxon>
        <taxon>Desulfovibrionaceae</taxon>
    </lineage>
</organism>
<name>A0A6N6N0L0_9BACT</name>
<evidence type="ECO:0000313" key="2">
    <source>
        <dbReference type="EMBL" id="KAB1441417.1"/>
    </source>
</evidence>
<reference evidence="2 3" key="1">
    <citation type="journal article" date="2017" name="Int. J. Syst. Evol. Microbiol.">
        <title>Desulfovibrio senegalensis sp. nov., a mesophilic sulfate reducer isolated from marine sediment.</title>
        <authorList>
            <person name="Thioye A."/>
            <person name="Gam Z.B.A."/>
            <person name="Mbengue M."/>
            <person name="Cayol J.L."/>
            <person name="Joseph-Bartoli M."/>
            <person name="Toure-Kane C."/>
            <person name="Labat M."/>
        </authorList>
    </citation>
    <scope>NUCLEOTIDE SEQUENCE [LARGE SCALE GENOMIC DNA]</scope>
    <source>
        <strain evidence="2 3">DSM 101509</strain>
    </source>
</reference>
<dbReference type="RefSeq" id="WP_151151160.1">
    <property type="nucleotide sequence ID" value="NZ_WAIE01000004.1"/>
</dbReference>
<evidence type="ECO:0008006" key="4">
    <source>
        <dbReference type="Google" id="ProtNLM"/>
    </source>
</evidence>
<comment type="caution">
    <text evidence="2">The sequence shown here is derived from an EMBL/GenBank/DDBJ whole genome shotgun (WGS) entry which is preliminary data.</text>
</comment>
<dbReference type="AlphaFoldDB" id="A0A6N6N0L0"/>
<gene>
    <name evidence="2" type="ORF">F8A88_10755</name>
</gene>
<evidence type="ECO:0000256" key="1">
    <source>
        <dbReference type="SAM" id="Phobius"/>
    </source>
</evidence>
<keyword evidence="1" id="KW-0812">Transmembrane</keyword>